<comment type="caution">
    <text evidence="8">The sequence shown here is derived from an EMBL/GenBank/DDBJ whole genome shotgun (WGS) entry which is preliminary data.</text>
</comment>
<dbReference type="PANTHER" id="PTHR15680:SF9">
    <property type="entry name" value="LARGE RIBOSOMAL SUBUNIT PROTEIN BL19M"/>
    <property type="match status" value="1"/>
</dbReference>
<dbReference type="PIRSF" id="PIRSF002191">
    <property type="entry name" value="Ribosomal_L19"/>
    <property type="match status" value="1"/>
</dbReference>
<keyword evidence="2 5" id="KW-0689">Ribosomal protein</keyword>
<dbReference type="FunFam" id="2.30.30.790:FF:000001">
    <property type="entry name" value="50S ribosomal protein L19"/>
    <property type="match status" value="1"/>
</dbReference>
<dbReference type="PANTHER" id="PTHR15680">
    <property type="entry name" value="RIBOSOMAL PROTEIN L19"/>
    <property type="match status" value="1"/>
</dbReference>
<comment type="similarity">
    <text evidence="1 5 6">Belongs to the bacterial ribosomal protein bL19 family.</text>
</comment>
<evidence type="ECO:0000256" key="4">
    <source>
        <dbReference type="ARBA" id="ARBA00035171"/>
    </source>
</evidence>
<dbReference type="SUPFAM" id="SSF50104">
    <property type="entry name" value="Translation proteins SH3-like domain"/>
    <property type="match status" value="1"/>
</dbReference>
<gene>
    <name evidence="5 8" type="primary">rplS</name>
    <name evidence="8" type="ORF">C0189_01175</name>
</gene>
<dbReference type="NCBIfam" id="TIGR01024">
    <property type="entry name" value="rplS_bact"/>
    <property type="match status" value="1"/>
</dbReference>
<evidence type="ECO:0000256" key="6">
    <source>
        <dbReference type="RuleBase" id="RU000559"/>
    </source>
</evidence>
<dbReference type="EMBL" id="PNIL01000018">
    <property type="protein sequence ID" value="PMP68507.1"/>
    <property type="molecule type" value="Genomic_DNA"/>
</dbReference>
<dbReference type="AlphaFoldDB" id="A0A2J6WFK5"/>
<dbReference type="Proteomes" id="UP000237040">
    <property type="component" value="Unassembled WGS sequence"/>
</dbReference>
<proteinExistence type="inferred from homology"/>
<dbReference type="PRINTS" id="PR00061">
    <property type="entry name" value="RIBOSOMALL19"/>
</dbReference>
<dbReference type="GO" id="GO:0003735">
    <property type="term" value="F:structural constituent of ribosome"/>
    <property type="evidence" value="ECO:0007669"/>
    <property type="project" value="InterPro"/>
</dbReference>
<evidence type="ECO:0000256" key="2">
    <source>
        <dbReference type="ARBA" id="ARBA00022980"/>
    </source>
</evidence>
<name>A0A2J6WFK5_9BACT</name>
<feature type="region of interest" description="Disordered" evidence="7">
    <location>
        <begin position="110"/>
        <end position="132"/>
    </location>
</feature>
<accession>A0A2J6WFK5</accession>
<dbReference type="GO" id="GO:0022625">
    <property type="term" value="C:cytosolic large ribosomal subunit"/>
    <property type="evidence" value="ECO:0007669"/>
    <property type="project" value="TreeGrafter"/>
</dbReference>
<dbReference type="InterPro" id="IPR001857">
    <property type="entry name" value="Ribosomal_bL19"/>
</dbReference>
<evidence type="ECO:0000256" key="1">
    <source>
        <dbReference type="ARBA" id="ARBA00005781"/>
    </source>
</evidence>
<sequence>MKEILKEVEKEYLKERPNFNVGDTVRVHTIVKEGGKERVQVFEGIVIAKRGGGINETFTVRKVSYGVGVERVFPLHSPLIKKIEVKRKGDVRRAKLYYLRERLGKAQNVKEKIETASKEEPTQSINEEKTEQ</sequence>
<evidence type="ECO:0000256" key="7">
    <source>
        <dbReference type="SAM" id="MobiDB-lite"/>
    </source>
</evidence>
<dbReference type="GO" id="GO:0006412">
    <property type="term" value="P:translation"/>
    <property type="evidence" value="ECO:0007669"/>
    <property type="project" value="UniProtKB-UniRule"/>
</dbReference>
<reference evidence="8 9" key="1">
    <citation type="submission" date="2018-01" db="EMBL/GenBank/DDBJ databases">
        <title>Metagenomic assembled genomes from two thermal pools in the Uzon Caldera, Kamchatka, Russia.</title>
        <authorList>
            <person name="Wilkins L."/>
            <person name="Ettinger C."/>
        </authorList>
    </citation>
    <scope>NUCLEOTIDE SEQUENCE [LARGE SCALE GENOMIC DNA]</scope>
    <source>
        <strain evidence="8">ZAV-07</strain>
    </source>
</reference>
<dbReference type="Gene3D" id="2.30.30.790">
    <property type="match status" value="1"/>
</dbReference>
<evidence type="ECO:0000256" key="3">
    <source>
        <dbReference type="ARBA" id="ARBA00023274"/>
    </source>
</evidence>
<protein>
    <recommendedName>
        <fullName evidence="4 5">Large ribosomal subunit protein bL19</fullName>
    </recommendedName>
</protein>
<dbReference type="InterPro" id="IPR038657">
    <property type="entry name" value="Ribosomal_bL19_sf"/>
</dbReference>
<dbReference type="InterPro" id="IPR008991">
    <property type="entry name" value="Translation_prot_SH3-like_sf"/>
</dbReference>
<dbReference type="PROSITE" id="PS01015">
    <property type="entry name" value="RIBOSOMAL_L19"/>
    <property type="match status" value="1"/>
</dbReference>
<evidence type="ECO:0000313" key="8">
    <source>
        <dbReference type="EMBL" id="PMP68507.1"/>
    </source>
</evidence>
<evidence type="ECO:0000256" key="5">
    <source>
        <dbReference type="HAMAP-Rule" id="MF_00402"/>
    </source>
</evidence>
<dbReference type="Pfam" id="PF01245">
    <property type="entry name" value="Ribosomal_L19"/>
    <property type="match status" value="1"/>
</dbReference>
<organism evidence="8 9">
    <name type="scientific">Caldisericum exile</name>
    <dbReference type="NCBI Taxonomy" id="693075"/>
    <lineage>
        <taxon>Bacteria</taxon>
        <taxon>Pseudomonadati</taxon>
        <taxon>Caldisericota/Cryosericota group</taxon>
        <taxon>Caldisericota</taxon>
        <taxon>Caldisericia</taxon>
        <taxon>Caldisericales</taxon>
        <taxon>Caldisericaceae</taxon>
        <taxon>Caldisericum</taxon>
    </lineage>
</organism>
<dbReference type="HAMAP" id="MF_00402">
    <property type="entry name" value="Ribosomal_bL19"/>
    <property type="match status" value="1"/>
</dbReference>
<dbReference type="InterPro" id="IPR018257">
    <property type="entry name" value="Ribosomal_bL19_CS"/>
</dbReference>
<evidence type="ECO:0000313" key="9">
    <source>
        <dbReference type="Proteomes" id="UP000237040"/>
    </source>
</evidence>
<dbReference type="RefSeq" id="WP_416084402.1">
    <property type="nucleotide sequence ID" value="NZ_JBNARP010000002.1"/>
</dbReference>
<comment type="function">
    <text evidence="5 6">This protein is located at the 30S-50S ribosomal subunit interface and may play a role in the structure and function of the aminoacyl-tRNA binding site.</text>
</comment>
<keyword evidence="3 5" id="KW-0687">Ribonucleoprotein</keyword>